<dbReference type="PANTHER" id="PTHR37332">
    <property type="entry name" value="EXPRESSED PROTEIN"/>
    <property type="match status" value="1"/>
</dbReference>
<organism evidence="2 3">
    <name type="scientific">Rhizodiscina lignyota</name>
    <dbReference type="NCBI Taxonomy" id="1504668"/>
    <lineage>
        <taxon>Eukaryota</taxon>
        <taxon>Fungi</taxon>
        <taxon>Dikarya</taxon>
        <taxon>Ascomycota</taxon>
        <taxon>Pezizomycotina</taxon>
        <taxon>Dothideomycetes</taxon>
        <taxon>Pleosporomycetidae</taxon>
        <taxon>Aulographales</taxon>
        <taxon>Rhizodiscinaceae</taxon>
        <taxon>Rhizodiscina</taxon>
    </lineage>
</organism>
<proteinExistence type="predicted"/>
<dbReference type="OrthoDB" id="14339at2759"/>
<protein>
    <submittedName>
        <fullName evidence="2">Uncharacterized protein</fullName>
    </submittedName>
</protein>
<evidence type="ECO:0000313" key="3">
    <source>
        <dbReference type="Proteomes" id="UP000799772"/>
    </source>
</evidence>
<gene>
    <name evidence="2" type="ORF">NA57DRAFT_37087</name>
</gene>
<feature type="compositionally biased region" description="Low complexity" evidence="1">
    <location>
        <begin position="149"/>
        <end position="161"/>
    </location>
</feature>
<sequence length="307" mass="32942">MSGSAPLVPALPAGAAAAAGIQNPNVTFNHIQDTAAKRINTLDYLRKAHEGRIYWFNTLLFTSADLRRLPSFEPRKLARRATNYLLLGFSLPQILDLNSQTPLEFLRALNALFAEFETYQSLHPSDGSNSGSLSRARIPNMFKRGMQAAAGSSKSRRASSATDIGFTPPGDVPEPTSAVSSQPPMGFPPPVSSTTIPSADPAFSAETHLPSESYSLLVTPSLPFDPDFAETFATLCDVLIDVYRGIVELVNVPEKVGPGIGELFTKADARVRKILVAGIVREFEDVTRTGVKQEVGGVGRVVLGGLM</sequence>
<comment type="caution">
    <text evidence="2">The sequence shown here is derived from an EMBL/GenBank/DDBJ whole genome shotgun (WGS) entry which is preliminary data.</text>
</comment>
<dbReference type="AlphaFoldDB" id="A0A9P4IGB9"/>
<evidence type="ECO:0000313" key="2">
    <source>
        <dbReference type="EMBL" id="KAF2100469.1"/>
    </source>
</evidence>
<evidence type="ECO:0000256" key="1">
    <source>
        <dbReference type="SAM" id="MobiDB-lite"/>
    </source>
</evidence>
<dbReference type="Proteomes" id="UP000799772">
    <property type="component" value="Unassembled WGS sequence"/>
</dbReference>
<accession>A0A9P4IGB9</accession>
<dbReference type="PANTHER" id="PTHR37332:SF1">
    <property type="entry name" value="ELMO DOMAIN-CONTAINING PROTEIN"/>
    <property type="match status" value="1"/>
</dbReference>
<keyword evidence="3" id="KW-1185">Reference proteome</keyword>
<name>A0A9P4IGB9_9PEZI</name>
<feature type="region of interest" description="Disordered" evidence="1">
    <location>
        <begin position="149"/>
        <end position="204"/>
    </location>
</feature>
<reference evidence="2" key="1">
    <citation type="journal article" date="2020" name="Stud. Mycol.">
        <title>101 Dothideomycetes genomes: a test case for predicting lifestyles and emergence of pathogens.</title>
        <authorList>
            <person name="Haridas S."/>
            <person name="Albert R."/>
            <person name="Binder M."/>
            <person name="Bloem J."/>
            <person name="Labutti K."/>
            <person name="Salamov A."/>
            <person name="Andreopoulos B."/>
            <person name="Baker S."/>
            <person name="Barry K."/>
            <person name="Bills G."/>
            <person name="Bluhm B."/>
            <person name="Cannon C."/>
            <person name="Castanera R."/>
            <person name="Culley D."/>
            <person name="Daum C."/>
            <person name="Ezra D."/>
            <person name="Gonzalez J."/>
            <person name="Henrissat B."/>
            <person name="Kuo A."/>
            <person name="Liang C."/>
            <person name="Lipzen A."/>
            <person name="Lutzoni F."/>
            <person name="Magnuson J."/>
            <person name="Mondo S."/>
            <person name="Nolan M."/>
            <person name="Ohm R."/>
            <person name="Pangilinan J."/>
            <person name="Park H.-J."/>
            <person name="Ramirez L."/>
            <person name="Alfaro M."/>
            <person name="Sun H."/>
            <person name="Tritt A."/>
            <person name="Yoshinaga Y."/>
            <person name="Zwiers L.-H."/>
            <person name="Turgeon B."/>
            <person name="Goodwin S."/>
            <person name="Spatafora J."/>
            <person name="Crous P."/>
            <person name="Grigoriev I."/>
        </authorList>
    </citation>
    <scope>NUCLEOTIDE SEQUENCE</scope>
    <source>
        <strain evidence="2">CBS 133067</strain>
    </source>
</reference>
<dbReference type="EMBL" id="ML978124">
    <property type="protein sequence ID" value="KAF2100469.1"/>
    <property type="molecule type" value="Genomic_DNA"/>
</dbReference>